<protein>
    <recommendedName>
        <fullName evidence="3">J domain-containing protein</fullName>
    </recommendedName>
</protein>
<dbReference type="OrthoDB" id="10250354at2759"/>
<dbReference type="EMBL" id="JAAMPI010001209">
    <property type="protein sequence ID" value="KAF4626166.1"/>
    <property type="molecule type" value="Genomic_DNA"/>
</dbReference>
<feature type="compositionally biased region" description="Polar residues" evidence="2">
    <location>
        <begin position="72"/>
        <end position="89"/>
    </location>
</feature>
<feature type="domain" description="J" evidence="3">
    <location>
        <begin position="8"/>
        <end position="73"/>
    </location>
</feature>
<dbReference type="PRINTS" id="PR00625">
    <property type="entry name" value="JDOMAIN"/>
</dbReference>
<evidence type="ECO:0000313" key="4">
    <source>
        <dbReference type="EMBL" id="KAF4626166.1"/>
    </source>
</evidence>
<dbReference type="InterPro" id="IPR051938">
    <property type="entry name" value="Apopto_cytoskel_mod"/>
</dbReference>
<dbReference type="InterPro" id="IPR036869">
    <property type="entry name" value="J_dom_sf"/>
</dbReference>
<comment type="caution">
    <text evidence="4">The sequence shown here is derived from an EMBL/GenBank/DDBJ whole genome shotgun (WGS) entry which is preliminary data.</text>
</comment>
<dbReference type="Proteomes" id="UP000566819">
    <property type="component" value="Unassembled WGS sequence"/>
</dbReference>
<dbReference type="Gene3D" id="1.10.287.110">
    <property type="entry name" value="DnaJ domain"/>
    <property type="match status" value="1"/>
</dbReference>
<evidence type="ECO:0000256" key="1">
    <source>
        <dbReference type="ARBA" id="ARBA00023186"/>
    </source>
</evidence>
<dbReference type="PROSITE" id="PS50076">
    <property type="entry name" value="DNAJ_2"/>
    <property type="match status" value="1"/>
</dbReference>
<evidence type="ECO:0000259" key="3">
    <source>
        <dbReference type="PROSITE" id="PS50076"/>
    </source>
</evidence>
<gene>
    <name evidence="4" type="ORF">G7Y89_g11995</name>
</gene>
<keyword evidence="5" id="KW-1185">Reference proteome</keyword>
<organism evidence="4 5">
    <name type="scientific">Cudoniella acicularis</name>
    <dbReference type="NCBI Taxonomy" id="354080"/>
    <lineage>
        <taxon>Eukaryota</taxon>
        <taxon>Fungi</taxon>
        <taxon>Dikarya</taxon>
        <taxon>Ascomycota</taxon>
        <taxon>Pezizomycotina</taxon>
        <taxon>Leotiomycetes</taxon>
        <taxon>Helotiales</taxon>
        <taxon>Tricladiaceae</taxon>
        <taxon>Cudoniella</taxon>
    </lineage>
</organism>
<name>A0A8H4RCP0_9HELO</name>
<feature type="region of interest" description="Disordered" evidence="2">
    <location>
        <begin position="175"/>
        <end position="212"/>
    </location>
</feature>
<dbReference type="SMART" id="SM00271">
    <property type="entry name" value="DnaJ"/>
    <property type="match status" value="1"/>
</dbReference>
<dbReference type="InterPro" id="IPR018253">
    <property type="entry name" value="DnaJ_domain_CS"/>
</dbReference>
<feature type="compositionally biased region" description="Basic and acidic residues" evidence="2">
    <location>
        <begin position="175"/>
        <end position="188"/>
    </location>
</feature>
<proteinExistence type="predicted"/>
<dbReference type="Pfam" id="PF00226">
    <property type="entry name" value="DnaJ"/>
    <property type="match status" value="1"/>
</dbReference>
<dbReference type="PROSITE" id="PS00636">
    <property type="entry name" value="DNAJ_1"/>
    <property type="match status" value="1"/>
</dbReference>
<dbReference type="PANTHER" id="PTHR44145">
    <property type="entry name" value="DNAJ HOMOLOG SUBFAMILY A MEMBER 3, MITOCHONDRIAL"/>
    <property type="match status" value="1"/>
</dbReference>
<reference evidence="4 5" key="1">
    <citation type="submission" date="2020-03" db="EMBL/GenBank/DDBJ databases">
        <title>Draft Genome Sequence of Cudoniella acicularis.</title>
        <authorList>
            <person name="Buettner E."/>
            <person name="Kellner H."/>
        </authorList>
    </citation>
    <scope>NUCLEOTIDE SEQUENCE [LARGE SCALE GENOMIC DNA]</scope>
    <source>
        <strain evidence="4 5">DSM 108380</strain>
    </source>
</reference>
<dbReference type="SUPFAM" id="SSF46565">
    <property type="entry name" value="Chaperone J-domain"/>
    <property type="match status" value="1"/>
</dbReference>
<evidence type="ECO:0000256" key="2">
    <source>
        <dbReference type="SAM" id="MobiDB-lite"/>
    </source>
</evidence>
<dbReference type="CDD" id="cd06257">
    <property type="entry name" value="DnaJ"/>
    <property type="match status" value="1"/>
</dbReference>
<dbReference type="AlphaFoldDB" id="A0A8H4RCP0"/>
<evidence type="ECO:0000313" key="5">
    <source>
        <dbReference type="Proteomes" id="UP000566819"/>
    </source>
</evidence>
<dbReference type="InterPro" id="IPR001623">
    <property type="entry name" value="DnaJ_domain"/>
</dbReference>
<dbReference type="PANTHER" id="PTHR44145:SF3">
    <property type="entry name" value="DNAJ HOMOLOG SUBFAMILY A MEMBER 3, MITOCHONDRIAL"/>
    <property type="match status" value="1"/>
</dbReference>
<keyword evidence="1" id="KW-0143">Chaperone</keyword>
<feature type="region of interest" description="Disordered" evidence="2">
    <location>
        <begin position="61"/>
        <end position="90"/>
    </location>
</feature>
<sequence>MPALPTFNCYTALELNEKASSSDITASYRRLALIHHPDKNPEDPNATARFQEINTAYATLKDPASRQKYDSRNSSSATMPSSGFPSSRRSYWDSDDEYEYGYDDEDDLEEEEFQDFLRARFAGARGGGFNFGSGGPGGFPFEFFSRERTDAEFEAMEREREAEWARNETFRKQARAEKRAREEEAERKRQVKKAAKQAEEEQKLQSREAKEKEERRLQEQLWADLGVTTHAEKQSTCLHAEFWSKEQQRKKFKCGECGQKRGMIAFKCHLCSLMICQSGMPQETNMQLVSAEATAAREDGHWEVQSCNQPSKQKDTAWDILRVDSHQSHQCPTSRFLKKHIRKRLYSGRDTRAGQRNSSPAVWCSGVKGTDFVQRGACGRGETFPDPLGSRDGAGERIRLVKALCNFLTRFGNIWRAIPMITHEIALDGLNLLLYQLVILDMGHIRKSVKFNAQLLEIITSIRTELLHIFEVRLWSRGWDAEVGLQVGLQVSHFRRDGQRELAPKYNLEVIPPTHSSYSRNNYQVITLGSIKNNNTTSKTYNSQY</sequence>
<feature type="compositionally biased region" description="Basic and acidic residues" evidence="2">
    <location>
        <begin position="196"/>
        <end position="212"/>
    </location>
</feature>
<accession>A0A8H4RCP0</accession>